<evidence type="ECO:0000313" key="5">
    <source>
        <dbReference type="Proteomes" id="UP000077069"/>
    </source>
</evidence>
<evidence type="ECO:0000259" key="3">
    <source>
        <dbReference type="PROSITE" id="PS50048"/>
    </source>
</evidence>
<dbReference type="InterPro" id="IPR021858">
    <property type="entry name" value="Fun_TF"/>
</dbReference>
<evidence type="ECO:0000256" key="2">
    <source>
        <dbReference type="ARBA" id="ARBA00023242"/>
    </source>
</evidence>
<dbReference type="GeneID" id="28768059"/>
<dbReference type="PANTHER" id="PTHR37534:SF39">
    <property type="entry name" value="TRANSCRIPTION FACTOR DOMAIN-CONTAINING PROTEIN"/>
    <property type="match status" value="1"/>
</dbReference>
<protein>
    <recommendedName>
        <fullName evidence="3">Zn(2)-C6 fungal-type domain-containing protein</fullName>
    </recommendedName>
</protein>
<dbReference type="AlphaFoldDB" id="A0A177CRP1"/>
<dbReference type="InParanoid" id="A0A177CRP1"/>
<dbReference type="SMART" id="SM00066">
    <property type="entry name" value="GAL4"/>
    <property type="match status" value="1"/>
</dbReference>
<dbReference type="Pfam" id="PF11951">
    <property type="entry name" value="Fungal_trans_2"/>
    <property type="match status" value="1"/>
</dbReference>
<dbReference type="GO" id="GO:0000981">
    <property type="term" value="F:DNA-binding transcription factor activity, RNA polymerase II-specific"/>
    <property type="evidence" value="ECO:0007669"/>
    <property type="project" value="InterPro"/>
</dbReference>
<dbReference type="GO" id="GO:0000976">
    <property type="term" value="F:transcription cis-regulatory region binding"/>
    <property type="evidence" value="ECO:0007669"/>
    <property type="project" value="TreeGrafter"/>
</dbReference>
<dbReference type="GO" id="GO:0045944">
    <property type="term" value="P:positive regulation of transcription by RNA polymerase II"/>
    <property type="evidence" value="ECO:0007669"/>
    <property type="project" value="TreeGrafter"/>
</dbReference>
<dbReference type="PANTHER" id="PTHR37534">
    <property type="entry name" value="TRANSCRIPTIONAL ACTIVATOR PROTEIN UGA3"/>
    <property type="match status" value="1"/>
</dbReference>
<proteinExistence type="predicted"/>
<dbReference type="InterPro" id="IPR001138">
    <property type="entry name" value="Zn2Cys6_DnaBD"/>
</dbReference>
<dbReference type="EMBL" id="KV441549">
    <property type="protein sequence ID" value="OAG09871.1"/>
    <property type="molecule type" value="Genomic_DNA"/>
</dbReference>
<dbReference type="SUPFAM" id="SSF57701">
    <property type="entry name" value="Zn2/Cys6 DNA-binding domain"/>
    <property type="match status" value="1"/>
</dbReference>
<dbReference type="Gene3D" id="4.10.240.10">
    <property type="entry name" value="Zn(2)-C6 fungal-type DNA-binding domain"/>
    <property type="match status" value="1"/>
</dbReference>
<dbReference type="OrthoDB" id="5130013at2759"/>
<dbReference type="CDD" id="cd00067">
    <property type="entry name" value="GAL4"/>
    <property type="match status" value="1"/>
</dbReference>
<dbReference type="GO" id="GO:0005634">
    <property type="term" value="C:nucleus"/>
    <property type="evidence" value="ECO:0007669"/>
    <property type="project" value="UniProtKB-SubCell"/>
</dbReference>
<dbReference type="InterPro" id="IPR036864">
    <property type="entry name" value="Zn2-C6_fun-type_DNA-bd_sf"/>
</dbReference>
<evidence type="ECO:0000256" key="1">
    <source>
        <dbReference type="ARBA" id="ARBA00004123"/>
    </source>
</evidence>
<sequence length="520" mass="58590">MGVKGCWTCRERKVRCDVQRPTCGNCSKARRVCQGYGMQLSWPRDGDGKRAIVARDVDAAARGQNRNLYPPRARFVNAGAWDVELAMRLELENKNEDWITVAIGDYDRRYNVSFLRSMSLQSPRPTYLPPVVMGKEESHLLEFFTESTSLMLGPTDAETLANFILRIALSNSESSDTRNAVLQAVLAIASLQLHGNGSADAFRYKRRVVSNIAGETTDSLGERALLRNLVATMLLYHYEMSMPGSSSEGTWVTFFCAVKRIINTSPAMYKLIRREYKVFLDWIYYHEALSEFTVRHWKAPYDGCGFVPMVRSAGVMDGFRPGSKVDESIGCPTEVLELVVYACRQAIVAPRPEMAYTAAELDRATVLERHISMEVGDFGPIPAPTATPRNRRTIVADLHRVACLIYVNRAVHRVSERDFRHRRLVREGILLLSELQTCQSAWPLFVIGCEAMDEKQRAAILDVCERSRGDTRRRSSHVDSIQRLVAAVWNQRDLDEEGQIDHMTILDAVIGGDAVMPLFA</sequence>
<dbReference type="RefSeq" id="XP_018040236.1">
    <property type="nucleotide sequence ID" value="XM_018184573.1"/>
</dbReference>
<dbReference type="Proteomes" id="UP000077069">
    <property type="component" value="Unassembled WGS sequence"/>
</dbReference>
<comment type="subcellular location">
    <subcellularLocation>
        <location evidence="1">Nucleus</location>
    </subcellularLocation>
</comment>
<accession>A0A177CRP1</accession>
<reference evidence="4 5" key="1">
    <citation type="submission" date="2016-05" db="EMBL/GenBank/DDBJ databases">
        <title>Comparative analysis of secretome profiles of manganese(II)-oxidizing ascomycete fungi.</title>
        <authorList>
            <consortium name="DOE Joint Genome Institute"/>
            <person name="Zeiner C.A."/>
            <person name="Purvine S.O."/>
            <person name="Zink E.M."/>
            <person name="Wu S."/>
            <person name="Pasa-Tolic L."/>
            <person name="Chaput D.L."/>
            <person name="Haridas S."/>
            <person name="Grigoriev I.V."/>
            <person name="Santelli C.M."/>
            <person name="Hansel C.M."/>
        </authorList>
    </citation>
    <scope>NUCLEOTIDE SEQUENCE [LARGE SCALE GENOMIC DNA]</scope>
    <source>
        <strain evidence="4 5">AP3s5-JAC2a</strain>
    </source>
</reference>
<keyword evidence="2" id="KW-0539">Nucleus</keyword>
<dbReference type="PROSITE" id="PS00463">
    <property type="entry name" value="ZN2_CY6_FUNGAL_1"/>
    <property type="match status" value="1"/>
</dbReference>
<gene>
    <name evidence="4" type="ORF">CC84DRAFT_1255809</name>
</gene>
<feature type="domain" description="Zn(2)-C6 fungal-type" evidence="3">
    <location>
        <begin position="5"/>
        <end position="33"/>
    </location>
</feature>
<dbReference type="PROSITE" id="PS50048">
    <property type="entry name" value="ZN2_CY6_FUNGAL_2"/>
    <property type="match status" value="1"/>
</dbReference>
<evidence type="ECO:0000313" key="4">
    <source>
        <dbReference type="EMBL" id="OAG09871.1"/>
    </source>
</evidence>
<organism evidence="4 5">
    <name type="scientific">Paraphaeosphaeria sporulosa</name>
    <dbReference type="NCBI Taxonomy" id="1460663"/>
    <lineage>
        <taxon>Eukaryota</taxon>
        <taxon>Fungi</taxon>
        <taxon>Dikarya</taxon>
        <taxon>Ascomycota</taxon>
        <taxon>Pezizomycotina</taxon>
        <taxon>Dothideomycetes</taxon>
        <taxon>Pleosporomycetidae</taxon>
        <taxon>Pleosporales</taxon>
        <taxon>Massarineae</taxon>
        <taxon>Didymosphaeriaceae</taxon>
        <taxon>Paraphaeosphaeria</taxon>
    </lineage>
</organism>
<name>A0A177CRP1_9PLEO</name>
<dbReference type="Pfam" id="PF00172">
    <property type="entry name" value="Zn_clus"/>
    <property type="match status" value="1"/>
</dbReference>
<keyword evidence="5" id="KW-1185">Reference proteome</keyword>
<dbReference type="GO" id="GO:0008270">
    <property type="term" value="F:zinc ion binding"/>
    <property type="evidence" value="ECO:0007669"/>
    <property type="project" value="InterPro"/>
</dbReference>